<gene>
    <name evidence="2" type="ORF">BIT28_06570</name>
</gene>
<feature type="signal peptide" evidence="1">
    <location>
        <begin position="1"/>
        <end position="18"/>
    </location>
</feature>
<name>A0A1Q9GEQ9_9GAMM</name>
<keyword evidence="3" id="KW-1185">Reference proteome</keyword>
<sequence>MMRLLMLVTLMWSPVLWADTQWPTWLGDELKPASGSHWQTKSSQDGVEFLPVKSAPKIMVIVSRQAKSYDIALETLLGIYSRELPLARFVVRRLPVAQTDNDEQELLLQMLKKAESNSHLIYTVGSKATVAVRKVYKGGKVAVVSVNAKDPVLLGLIASDQGSGDNFAFTSLNLPAEVTLAFMERFNPSLKQIGVLYASKNKSAYTTQYLPLKKLAEKSGVKIVPIVVDEEQPLLELDAAMTKAIRTMRLTDPSLDSSLLWLTGSSSLLSRMAEINQYSGDLAVISAVPDVVKSGSDSALMSFGVSFVNNAHQAGLYGLKILRGEVKPGDLPVGHISPPDIAISFEQARRIKQQIPFVLMEMASDVYGMNGDVIRSKGKSMQEQQ</sequence>
<keyword evidence="1" id="KW-0732">Signal</keyword>
<proteinExistence type="predicted"/>
<dbReference type="Pfam" id="PF04392">
    <property type="entry name" value="ABC_sub_bind"/>
    <property type="match status" value="1"/>
</dbReference>
<evidence type="ECO:0000256" key="1">
    <source>
        <dbReference type="SAM" id="SignalP"/>
    </source>
</evidence>
<dbReference type="EMBL" id="MJIL01000090">
    <property type="protein sequence ID" value="OLQ72846.1"/>
    <property type="molecule type" value="Genomic_DNA"/>
</dbReference>
<evidence type="ECO:0008006" key="4">
    <source>
        <dbReference type="Google" id="ProtNLM"/>
    </source>
</evidence>
<reference evidence="2 3" key="1">
    <citation type="submission" date="2016-09" db="EMBL/GenBank/DDBJ databases">
        <title>Photobacterium proteolyticum sp. nov. a protease producing bacterium isolated from ocean sediments of Laizhou Bay.</title>
        <authorList>
            <person name="Li Y."/>
        </authorList>
    </citation>
    <scope>NUCLEOTIDE SEQUENCE [LARGE SCALE GENOMIC DNA]</scope>
    <source>
        <strain evidence="2 3">13-12</strain>
    </source>
</reference>
<dbReference type="InterPro" id="IPR007487">
    <property type="entry name" value="ABC_transpt-TYRBP-like"/>
</dbReference>
<evidence type="ECO:0000313" key="2">
    <source>
        <dbReference type="EMBL" id="OLQ72846.1"/>
    </source>
</evidence>
<dbReference type="PANTHER" id="PTHR35271:SF1">
    <property type="entry name" value="ABC TRANSPORTER, SUBSTRATE-BINDING LIPOPROTEIN"/>
    <property type="match status" value="1"/>
</dbReference>
<dbReference type="Gene3D" id="3.40.50.2300">
    <property type="match status" value="2"/>
</dbReference>
<dbReference type="RefSeq" id="WP_075766863.1">
    <property type="nucleotide sequence ID" value="NZ_MJIL01000090.1"/>
</dbReference>
<dbReference type="OrthoDB" id="6211339at2"/>
<protein>
    <recommendedName>
        <fullName evidence="4">ABC transporter substrate-binding protein</fullName>
    </recommendedName>
</protein>
<dbReference type="AlphaFoldDB" id="A0A1Q9GEQ9"/>
<accession>A0A1Q9GEQ9</accession>
<feature type="chain" id="PRO_5012932163" description="ABC transporter substrate-binding protein" evidence="1">
    <location>
        <begin position="19"/>
        <end position="385"/>
    </location>
</feature>
<comment type="caution">
    <text evidence="2">The sequence shown here is derived from an EMBL/GenBank/DDBJ whole genome shotgun (WGS) entry which is preliminary data.</text>
</comment>
<dbReference type="Proteomes" id="UP000186905">
    <property type="component" value="Unassembled WGS sequence"/>
</dbReference>
<dbReference type="STRING" id="1903952.BIT28_06570"/>
<evidence type="ECO:0000313" key="3">
    <source>
        <dbReference type="Proteomes" id="UP000186905"/>
    </source>
</evidence>
<dbReference type="PANTHER" id="PTHR35271">
    <property type="entry name" value="ABC TRANSPORTER, SUBSTRATE-BINDING LIPOPROTEIN-RELATED"/>
    <property type="match status" value="1"/>
</dbReference>
<organism evidence="2 3">
    <name type="scientific">Photobacterium proteolyticum</name>
    <dbReference type="NCBI Taxonomy" id="1903952"/>
    <lineage>
        <taxon>Bacteria</taxon>
        <taxon>Pseudomonadati</taxon>
        <taxon>Pseudomonadota</taxon>
        <taxon>Gammaproteobacteria</taxon>
        <taxon>Vibrionales</taxon>
        <taxon>Vibrionaceae</taxon>
        <taxon>Photobacterium</taxon>
    </lineage>
</organism>